<dbReference type="InterPro" id="IPR044742">
    <property type="entry name" value="DEAD/DEAH_RhlB"/>
</dbReference>
<dbReference type="PANTHER" id="PTHR47959:SF13">
    <property type="entry name" value="ATP-DEPENDENT RNA HELICASE RHLE"/>
    <property type="match status" value="1"/>
</dbReference>
<evidence type="ECO:0000259" key="8">
    <source>
        <dbReference type="PROSITE" id="PS51194"/>
    </source>
</evidence>
<evidence type="ECO:0000256" key="5">
    <source>
        <dbReference type="ARBA" id="ARBA00038437"/>
    </source>
</evidence>
<dbReference type="Pfam" id="PF00271">
    <property type="entry name" value="Helicase_C"/>
    <property type="match status" value="1"/>
</dbReference>
<sequence length="452" mass="52550">MNFSSLKLQPWIINTLKELNITKTTDIQSVVFSKHNNDKSLLITAPTGRGKTICFSLNILNSIDFNTNKIQALIVLPTKELANQIYNHFLSFKQFNKKLSIKLLNESKSLKLSTNNAPQIIIGSPNKINDCVNINKHLIDIKYFVLDEADMLIDFGFYHTIENIFDKINSKQLKKYALSASLHHSLANQLKKFLGNTKVISTSDSIWINPQLNHYLIYENQHNNPMETLQRLLKIINPFFAIIFANTKKDANLIYEQMITADYNVALLHKDLTSRQRKGIFSKVKNNQFQYLIATDLMARGVDLPQADLVISYGLPSESIWYIHRSGRVGRYKDFGTSYVIYHNTDDYIINNLIKKGIKFKYLLINNHGQLIDKQFKLRLRKKIQFDLKTNNKIRSLVTKSLKRGVKPGYKKKLKAKINRIKQHSKHQYIEKKIKQQLLMENINRTKKEHNK</sequence>
<evidence type="ECO:0000256" key="1">
    <source>
        <dbReference type="ARBA" id="ARBA00022741"/>
    </source>
</evidence>
<dbReference type="Proteomes" id="UP000030066">
    <property type="component" value="Chromosome"/>
</dbReference>
<dbReference type="SUPFAM" id="SSF52540">
    <property type="entry name" value="P-loop containing nucleoside triphosphate hydrolases"/>
    <property type="match status" value="1"/>
</dbReference>
<evidence type="ECO:0000256" key="3">
    <source>
        <dbReference type="ARBA" id="ARBA00022806"/>
    </source>
</evidence>
<dbReference type="InterPro" id="IPR050079">
    <property type="entry name" value="DEAD_box_RNA_helicase"/>
</dbReference>
<dbReference type="PROSITE" id="PS51192">
    <property type="entry name" value="HELICASE_ATP_BIND_1"/>
    <property type="match status" value="1"/>
</dbReference>
<feature type="domain" description="DEAD-box RNA helicase Q" evidence="9">
    <location>
        <begin position="1"/>
        <end position="29"/>
    </location>
</feature>
<dbReference type="STRING" id="1318617.MGM1_1770"/>
<dbReference type="SMART" id="SM00490">
    <property type="entry name" value="HELICc"/>
    <property type="match status" value="1"/>
</dbReference>
<evidence type="ECO:0000256" key="6">
    <source>
        <dbReference type="PROSITE-ProRule" id="PRU00552"/>
    </source>
</evidence>
<keyword evidence="11" id="KW-1185">Reference proteome</keyword>
<proteinExistence type="inferred from homology"/>
<dbReference type="CDD" id="cd00268">
    <property type="entry name" value="DEADc"/>
    <property type="match status" value="1"/>
</dbReference>
<dbReference type="CDD" id="cd18787">
    <property type="entry name" value="SF2_C_DEAD"/>
    <property type="match status" value="1"/>
</dbReference>
<keyword evidence="1" id="KW-0547">Nucleotide-binding</keyword>
<keyword evidence="3 10" id="KW-0347">Helicase</keyword>
<dbReference type="InterPro" id="IPR014014">
    <property type="entry name" value="RNA_helicase_DEAD_Q_motif"/>
</dbReference>
<reference evidence="10 11" key="1">
    <citation type="journal article" date="2014" name="PLoS ONE">
        <title>An emerging Mycoplasma associated with trichomoniasis, vaginal infection and disease.</title>
        <authorList>
            <consortium name="Vaginal Microbiome Consortium"/>
            <person name="Fettweis J.M."/>
            <person name="Serrano M.G."/>
            <person name="Huang B."/>
            <person name="Brooks J.P."/>
            <person name="Glascock A.L."/>
            <person name="Sheth N.U."/>
            <person name="Strauss J.F.III."/>
            <person name="Jefferson K.K."/>
            <person name="Buck G.A."/>
        </authorList>
    </citation>
    <scope>NUCLEOTIDE SEQUENCE [LARGE SCALE GENOMIC DNA]</scope>
    <source>
        <strain evidence="10 11">VCU_M1</strain>
    </source>
</reference>
<dbReference type="PROSITE" id="PS51195">
    <property type="entry name" value="Q_MOTIF"/>
    <property type="match status" value="1"/>
</dbReference>
<feature type="domain" description="Helicase C-terminal" evidence="8">
    <location>
        <begin position="228"/>
        <end position="384"/>
    </location>
</feature>
<dbReference type="SMART" id="SM00487">
    <property type="entry name" value="DEXDc"/>
    <property type="match status" value="1"/>
</dbReference>
<keyword evidence="2" id="KW-0378">Hydrolase</keyword>
<organism evidence="10 11">
    <name type="scientific">Candidatus Malacoplasma girerdii</name>
    <dbReference type="NCBI Taxonomy" id="1318617"/>
    <lineage>
        <taxon>Bacteria</taxon>
        <taxon>Bacillati</taxon>
        <taxon>Mycoplasmatota</taxon>
        <taxon>Mycoplasmoidales</taxon>
        <taxon>Mycoplasmoidaceae</taxon>
        <taxon>Malacoplasma</taxon>
    </lineage>
</organism>
<protein>
    <submittedName>
        <fullName evidence="10">ATP-dependent RNA helicase</fullName>
    </submittedName>
</protein>
<dbReference type="InterPro" id="IPR001650">
    <property type="entry name" value="Helicase_C-like"/>
</dbReference>
<dbReference type="Pfam" id="PF00270">
    <property type="entry name" value="DEAD"/>
    <property type="match status" value="1"/>
</dbReference>
<name>A0A097SSK3_9BACT</name>
<evidence type="ECO:0000313" key="10">
    <source>
        <dbReference type="EMBL" id="AIV03561.1"/>
    </source>
</evidence>
<feature type="short sequence motif" description="Q motif" evidence="6">
    <location>
        <begin position="1"/>
        <end position="29"/>
    </location>
</feature>
<feature type="domain" description="Helicase ATP-binding" evidence="7">
    <location>
        <begin position="32"/>
        <end position="200"/>
    </location>
</feature>
<evidence type="ECO:0000256" key="4">
    <source>
        <dbReference type="ARBA" id="ARBA00022840"/>
    </source>
</evidence>
<dbReference type="GO" id="GO:0003724">
    <property type="term" value="F:RNA helicase activity"/>
    <property type="evidence" value="ECO:0007669"/>
    <property type="project" value="InterPro"/>
</dbReference>
<dbReference type="HOGENOM" id="CLU_003041_1_3_14"/>
<dbReference type="GO" id="GO:0003676">
    <property type="term" value="F:nucleic acid binding"/>
    <property type="evidence" value="ECO:0007669"/>
    <property type="project" value="InterPro"/>
</dbReference>
<dbReference type="PROSITE" id="PS51194">
    <property type="entry name" value="HELICASE_CTER"/>
    <property type="match status" value="1"/>
</dbReference>
<gene>
    <name evidence="10" type="ORF">MGM1_1770</name>
</gene>
<dbReference type="GO" id="GO:0016787">
    <property type="term" value="F:hydrolase activity"/>
    <property type="evidence" value="ECO:0007669"/>
    <property type="project" value="UniProtKB-KW"/>
</dbReference>
<dbReference type="AlphaFoldDB" id="A0A097SSK3"/>
<dbReference type="KEGG" id="mgj:MGM1_1770"/>
<dbReference type="GO" id="GO:0005524">
    <property type="term" value="F:ATP binding"/>
    <property type="evidence" value="ECO:0007669"/>
    <property type="project" value="UniProtKB-KW"/>
</dbReference>
<evidence type="ECO:0000259" key="7">
    <source>
        <dbReference type="PROSITE" id="PS51192"/>
    </source>
</evidence>
<dbReference type="EMBL" id="CP007711">
    <property type="protein sequence ID" value="AIV03561.1"/>
    <property type="molecule type" value="Genomic_DNA"/>
</dbReference>
<evidence type="ECO:0000313" key="11">
    <source>
        <dbReference type="Proteomes" id="UP000030066"/>
    </source>
</evidence>
<evidence type="ECO:0000259" key="9">
    <source>
        <dbReference type="PROSITE" id="PS51195"/>
    </source>
</evidence>
<accession>A0A097SSK3</accession>
<dbReference type="PANTHER" id="PTHR47959">
    <property type="entry name" value="ATP-DEPENDENT RNA HELICASE RHLE-RELATED"/>
    <property type="match status" value="1"/>
</dbReference>
<dbReference type="Gene3D" id="3.40.50.300">
    <property type="entry name" value="P-loop containing nucleotide triphosphate hydrolases"/>
    <property type="match status" value="2"/>
</dbReference>
<keyword evidence="4" id="KW-0067">ATP-binding</keyword>
<dbReference type="GO" id="GO:0005829">
    <property type="term" value="C:cytosol"/>
    <property type="evidence" value="ECO:0007669"/>
    <property type="project" value="TreeGrafter"/>
</dbReference>
<dbReference type="InterPro" id="IPR014001">
    <property type="entry name" value="Helicase_ATP-bd"/>
</dbReference>
<comment type="similarity">
    <text evidence="5">Belongs to the DEAD box helicase family.</text>
</comment>
<dbReference type="InterPro" id="IPR027417">
    <property type="entry name" value="P-loop_NTPase"/>
</dbReference>
<dbReference type="InterPro" id="IPR011545">
    <property type="entry name" value="DEAD/DEAH_box_helicase_dom"/>
</dbReference>
<dbReference type="eggNOG" id="COG0513">
    <property type="taxonomic scope" value="Bacteria"/>
</dbReference>
<evidence type="ECO:0000256" key="2">
    <source>
        <dbReference type="ARBA" id="ARBA00022801"/>
    </source>
</evidence>